<accession>A0A1E4RUQ6</accession>
<dbReference type="EMBL" id="KV453947">
    <property type="protein sequence ID" value="ODV70941.1"/>
    <property type="molecule type" value="Genomic_DNA"/>
</dbReference>
<keyword evidence="2" id="KW-1185">Reference proteome</keyword>
<dbReference type="GeneID" id="30990329"/>
<evidence type="ECO:0000313" key="1">
    <source>
        <dbReference type="EMBL" id="ODV70941.1"/>
    </source>
</evidence>
<dbReference type="AlphaFoldDB" id="A0A1E4RUQ6"/>
<name>A0A1E4RUQ6_CYBJN</name>
<dbReference type="Proteomes" id="UP000094389">
    <property type="component" value="Unassembled WGS sequence"/>
</dbReference>
<evidence type="ECO:0000313" key="2">
    <source>
        <dbReference type="Proteomes" id="UP000094389"/>
    </source>
</evidence>
<dbReference type="RefSeq" id="XP_020067980.1">
    <property type="nucleotide sequence ID" value="XM_020215933.1"/>
</dbReference>
<reference evidence="1 2" key="1">
    <citation type="journal article" date="2016" name="Proc. Natl. Acad. Sci. U.S.A.">
        <title>Comparative genomics of biotechnologically important yeasts.</title>
        <authorList>
            <person name="Riley R."/>
            <person name="Haridas S."/>
            <person name="Wolfe K.H."/>
            <person name="Lopes M.R."/>
            <person name="Hittinger C.T."/>
            <person name="Goeker M."/>
            <person name="Salamov A.A."/>
            <person name="Wisecaver J.H."/>
            <person name="Long T.M."/>
            <person name="Calvey C.H."/>
            <person name="Aerts A.L."/>
            <person name="Barry K.W."/>
            <person name="Choi C."/>
            <person name="Clum A."/>
            <person name="Coughlan A.Y."/>
            <person name="Deshpande S."/>
            <person name="Douglass A.P."/>
            <person name="Hanson S.J."/>
            <person name="Klenk H.-P."/>
            <person name="LaButti K.M."/>
            <person name="Lapidus A."/>
            <person name="Lindquist E.A."/>
            <person name="Lipzen A.M."/>
            <person name="Meier-Kolthoff J.P."/>
            <person name="Ohm R.A."/>
            <person name="Otillar R.P."/>
            <person name="Pangilinan J.L."/>
            <person name="Peng Y."/>
            <person name="Rokas A."/>
            <person name="Rosa C.A."/>
            <person name="Scheuner C."/>
            <person name="Sibirny A.A."/>
            <person name="Slot J.C."/>
            <person name="Stielow J.B."/>
            <person name="Sun H."/>
            <person name="Kurtzman C.P."/>
            <person name="Blackwell M."/>
            <person name="Grigoriev I.V."/>
            <person name="Jeffries T.W."/>
        </authorList>
    </citation>
    <scope>NUCLEOTIDE SEQUENCE [LARGE SCALE GENOMIC DNA]</scope>
    <source>
        <strain evidence="2">ATCC 18201 / CBS 1600 / BCRC 20928 / JCM 3617 / NBRC 0987 / NRRL Y-1542</strain>
    </source>
</reference>
<proteinExistence type="predicted"/>
<organism evidence="1 2">
    <name type="scientific">Cyberlindnera jadinii (strain ATCC 18201 / CBS 1600 / BCRC 20928 / JCM 3617 / NBRC 0987 / NRRL Y-1542)</name>
    <name type="common">Torula yeast</name>
    <name type="synonym">Candida utilis</name>
    <dbReference type="NCBI Taxonomy" id="983966"/>
    <lineage>
        <taxon>Eukaryota</taxon>
        <taxon>Fungi</taxon>
        <taxon>Dikarya</taxon>
        <taxon>Ascomycota</taxon>
        <taxon>Saccharomycotina</taxon>
        <taxon>Saccharomycetes</taxon>
        <taxon>Phaffomycetales</taxon>
        <taxon>Phaffomycetaceae</taxon>
        <taxon>Cyberlindnera</taxon>
    </lineage>
</organism>
<gene>
    <name evidence="1" type="ORF">CYBJADRAFT_169798</name>
</gene>
<protein>
    <submittedName>
        <fullName evidence="1">Uncharacterized protein</fullName>
    </submittedName>
</protein>
<sequence length="60" mass="6923">MLNECLCADLKATPEKNNKLCWMLSHSHEANEVIRAFKEEHDVPRVQRCCKKDGTLCSFT</sequence>